<dbReference type="Proteomes" id="UP001151752">
    <property type="component" value="Chromosome 8"/>
</dbReference>
<dbReference type="EMBL" id="JAPFFM010000003">
    <property type="protein sequence ID" value="KAJ6767931.1"/>
    <property type="molecule type" value="Genomic_DNA"/>
</dbReference>
<dbReference type="AlphaFoldDB" id="A0A9Q0WK86"/>
<evidence type="ECO:0000256" key="1">
    <source>
        <dbReference type="SAM" id="MobiDB-lite"/>
    </source>
</evidence>
<feature type="compositionally biased region" description="Low complexity" evidence="1">
    <location>
        <begin position="9"/>
        <end position="25"/>
    </location>
</feature>
<feature type="compositionally biased region" description="Polar residues" evidence="1">
    <location>
        <begin position="78"/>
        <end position="88"/>
    </location>
</feature>
<feature type="compositionally biased region" description="Low complexity" evidence="1">
    <location>
        <begin position="45"/>
        <end position="62"/>
    </location>
</feature>
<protein>
    <submittedName>
        <fullName evidence="2">CAP-GLY DOMAIN LINKER</fullName>
    </submittedName>
</protein>
<keyword evidence="3" id="KW-1185">Reference proteome</keyword>
<gene>
    <name evidence="2" type="ORF">OIU74_021738</name>
</gene>
<evidence type="ECO:0000313" key="3">
    <source>
        <dbReference type="Proteomes" id="UP001151752"/>
    </source>
</evidence>
<feature type="region of interest" description="Disordered" evidence="1">
    <location>
        <begin position="119"/>
        <end position="202"/>
    </location>
</feature>
<feature type="compositionally biased region" description="Low complexity" evidence="1">
    <location>
        <begin position="119"/>
        <end position="139"/>
    </location>
</feature>
<feature type="compositionally biased region" description="Polar residues" evidence="1">
    <location>
        <begin position="149"/>
        <end position="167"/>
    </location>
</feature>
<accession>A0A9Q0WK86</accession>
<comment type="caution">
    <text evidence="2">The sequence shown here is derived from an EMBL/GenBank/DDBJ whole genome shotgun (WGS) entry which is preliminary data.</text>
</comment>
<organism evidence="2 3">
    <name type="scientific">Salix koriyanagi</name>
    <dbReference type="NCBI Taxonomy" id="2511006"/>
    <lineage>
        <taxon>Eukaryota</taxon>
        <taxon>Viridiplantae</taxon>
        <taxon>Streptophyta</taxon>
        <taxon>Embryophyta</taxon>
        <taxon>Tracheophyta</taxon>
        <taxon>Spermatophyta</taxon>
        <taxon>Magnoliopsida</taxon>
        <taxon>eudicotyledons</taxon>
        <taxon>Gunneridae</taxon>
        <taxon>Pentapetalae</taxon>
        <taxon>rosids</taxon>
        <taxon>fabids</taxon>
        <taxon>Malpighiales</taxon>
        <taxon>Salicaceae</taxon>
        <taxon>Saliceae</taxon>
        <taxon>Salix</taxon>
    </lineage>
</organism>
<sequence length="351" mass="39136">MKKLFFFRSSSSNAGNNNTSSPPSADKQVYWEAPFQGKQACDNQSTSNSLGLRRSRSLSSTTYLDDGKGNFSCIDQAKTPSSSSGSHQQYDHSSRNNLFPERRAKTKQFEVAATGLERSGYSNSHHDSSGNSTSSNVSSKVVDRYIDGEQQQEMSQPKNSSQRSFIGSRNADGRLPPRVQYTAPTSPMDNIKDKPRSHSFREYGGTRQKFSSRDWVDKGYGHESPRKLAKNVLERLSLGRSYPKSRTKELACDIPITIEDVYGGSKNSCMDVPAQKSCSPEEPCETNKGYNGDDFSVYQKSNHFLGDELGDMNSVSSEDMVDVKLQHRSKEAEERVVLLSEELEQEGLLPR</sequence>
<feature type="compositionally biased region" description="Basic and acidic residues" evidence="1">
    <location>
        <begin position="190"/>
        <end position="201"/>
    </location>
</feature>
<name>A0A9Q0WK86_9ROSI</name>
<reference evidence="2" key="2">
    <citation type="journal article" date="2023" name="Int. J. Mol. Sci.">
        <title>De Novo Assembly and Annotation of 11 Diverse Shrub Willow (Salix) Genomes Reveals Novel Gene Organization in Sex-Linked Regions.</title>
        <authorList>
            <person name="Hyden B."/>
            <person name="Feng K."/>
            <person name="Yates T.B."/>
            <person name="Jawdy S."/>
            <person name="Cereghino C."/>
            <person name="Smart L.B."/>
            <person name="Muchero W."/>
        </authorList>
    </citation>
    <scope>NUCLEOTIDE SEQUENCE</scope>
    <source>
        <tissue evidence="2">Shoot tip</tissue>
    </source>
</reference>
<feature type="region of interest" description="Disordered" evidence="1">
    <location>
        <begin position="8"/>
        <end position="102"/>
    </location>
</feature>
<reference evidence="2" key="1">
    <citation type="submission" date="2022-11" db="EMBL/GenBank/DDBJ databases">
        <authorList>
            <person name="Hyden B.L."/>
            <person name="Feng K."/>
            <person name="Yates T."/>
            <person name="Jawdy S."/>
            <person name="Smart L.B."/>
            <person name="Muchero W."/>
        </authorList>
    </citation>
    <scope>NUCLEOTIDE SEQUENCE</scope>
    <source>
        <tissue evidence="2">Shoot tip</tissue>
    </source>
</reference>
<evidence type="ECO:0000313" key="2">
    <source>
        <dbReference type="EMBL" id="KAJ6767931.1"/>
    </source>
</evidence>
<proteinExistence type="predicted"/>